<dbReference type="Pfam" id="PF11251">
    <property type="entry name" value="DUF3050"/>
    <property type="match status" value="1"/>
</dbReference>
<proteinExistence type="predicted"/>
<dbReference type="InterPro" id="IPR024423">
    <property type="entry name" value="DUF3050"/>
</dbReference>
<dbReference type="RefSeq" id="WP_283413957.1">
    <property type="nucleotide sequence ID" value="NZ_FXUA01000006.1"/>
</dbReference>
<accession>A0ABY1PC61</accession>
<evidence type="ECO:0000313" key="2">
    <source>
        <dbReference type="Proteomes" id="UP001157915"/>
    </source>
</evidence>
<name>A0ABY1PC61_9BACT</name>
<sequence length="261" mass="30029">MINTNRIAHIEQEISGLRSQLQHHPLYSNLQNLDDIRLFMENHAFAVWDFMSLLKALQMKLTTVQIPWTPSQNPTLARFINEIVHGEESDINELGEPKSHYEMYLDAMIQLGAGTNQIQRFVQHIQEGMSIAEGFEEVEVHESVEEFVKFSFAVIATQKPHLIASAFTFGREDVIPDMFISILKQADVENVHYNKLRYYLERHIELDGDEHGPLSLKMISELCGNDDQKWEETLEVAKQALQQRISLWDGIAKQIGNAELV</sequence>
<dbReference type="InterPro" id="IPR016084">
    <property type="entry name" value="Haem_Oase-like_multi-hlx"/>
</dbReference>
<dbReference type="SUPFAM" id="SSF48613">
    <property type="entry name" value="Heme oxygenase-like"/>
    <property type="match status" value="1"/>
</dbReference>
<evidence type="ECO:0008006" key="3">
    <source>
        <dbReference type="Google" id="ProtNLM"/>
    </source>
</evidence>
<organism evidence="1 2">
    <name type="scientific">Algoriphagus winogradskyi</name>
    <dbReference type="NCBI Taxonomy" id="237017"/>
    <lineage>
        <taxon>Bacteria</taxon>
        <taxon>Pseudomonadati</taxon>
        <taxon>Bacteroidota</taxon>
        <taxon>Cytophagia</taxon>
        <taxon>Cytophagales</taxon>
        <taxon>Cyclobacteriaceae</taxon>
        <taxon>Algoriphagus</taxon>
    </lineage>
</organism>
<comment type="caution">
    <text evidence="1">The sequence shown here is derived from an EMBL/GenBank/DDBJ whole genome shotgun (WGS) entry which is preliminary data.</text>
</comment>
<protein>
    <recommendedName>
        <fullName evidence="3">Heme oxygenase</fullName>
    </recommendedName>
</protein>
<dbReference type="EMBL" id="FXUA01000006">
    <property type="protein sequence ID" value="SMP29909.1"/>
    <property type="molecule type" value="Genomic_DNA"/>
</dbReference>
<evidence type="ECO:0000313" key="1">
    <source>
        <dbReference type="EMBL" id="SMP29909.1"/>
    </source>
</evidence>
<dbReference type="Proteomes" id="UP001157915">
    <property type="component" value="Unassembled WGS sequence"/>
</dbReference>
<reference evidence="1 2" key="1">
    <citation type="submission" date="2017-05" db="EMBL/GenBank/DDBJ databases">
        <authorList>
            <person name="Varghese N."/>
            <person name="Submissions S."/>
        </authorList>
    </citation>
    <scope>NUCLEOTIDE SEQUENCE [LARGE SCALE GENOMIC DNA]</scope>
    <source>
        <strain evidence="1 2">DSM 15360</strain>
    </source>
</reference>
<keyword evidence="2" id="KW-1185">Reference proteome</keyword>
<gene>
    <name evidence="1" type="ORF">SAMN06265367_106222</name>
</gene>
<dbReference type="Gene3D" id="1.20.910.10">
    <property type="entry name" value="Heme oxygenase-like"/>
    <property type="match status" value="1"/>
</dbReference>